<evidence type="ECO:0000313" key="2">
    <source>
        <dbReference type="EMBL" id="KAK8407852.1"/>
    </source>
</evidence>
<dbReference type="EMBL" id="JARAKH010000001">
    <property type="protein sequence ID" value="KAK8407852.1"/>
    <property type="molecule type" value="Genomic_DNA"/>
</dbReference>
<proteinExistence type="predicted"/>
<comment type="caution">
    <text evidence="2">The sequence shown here is derived from an EMBL/GenBank/DDBJ whole genome shotgun (WGS) entry which is preliminary data.</text>
</comment>
<evidence type="ECO:0000313" key="3">
    <source>
        <dbReference type="Proteomes" id="UP001487740"/>
    </source>
</evidence>
<evidence type="ECO:0000256" key="1">
    <source>
        <dbReference type="SAM" id="MobiDB-lite"/>
    </source>
</evidence>
<protein>
    <submittedName>
        <fullName evidence="2">Uncharacterized protein</fullName>
    </submittedName>
</protein>
<sequence length="84" mass="9678">MTGPYQHRVDNATVVPVDLARLQAVPVKLCWIVWTRFYVLVEDKNDDRRIVTHRKQRGHGSETDGHGSTIKHQEGCFHNLAESR</sequence>
<dbReference type="AlphaFoldDB" id="A0AAW0V8M4"/>
<keyword evidence="3" id="KW-1185">Reference proteome</keyword>
<reference evidence="2 3" key="1">
    <citation type="submission" date="2023-03" db="EMBL/GenBank/DDBJ databases">
        <title>High-quality genome of Scylla paramamosain provides insights in environmental adaptation.</title>
        <authorList>
            <person name="Zhang L."/>
        </authorList>
    </citation>
    <scope>NUCLEOTIDE SEQUENCE [LARGE SCALE GENOMIC DNA]</scope>
    <source>
        <strain evidence="2">LZ_2023a</strain>
        <tissue evidence="2">Muscle</tissue>
    </source>
</reference>
<gene>
    <name evidence="2" type="ORF">O3P69_002411</name>
</gene>
<feature type="region of interest" description="Disordered" evidence="1">
    <location>
        <begin position="52"/>
        <end position="73"/>
    </location>
</feature>
<organism evidence="2 3">
    <name type="scientific">Scylla paramamosain</name>
    <name type="common">Mud crab</name>
    <dbReference type="NCBI Taxonomy" id="85552"/>
    <lineage>
        <taxon>Eukaryota</taxon>
        <taxon>Metazoa</taxon>
        <taxon>Ecdysozoa</taxon>
        <taxon>Arthropoda</taxon>
        <taxon>Crustacea</taxon>
        <taxon>Multicrustacea</taxon>
        <taxon>Malacostraca</taxon>
        <taxon>Eumalacostraca</taxon>
        <taxon>Eucarida</taxon>
        <taxon>Decapoda</taxon>
        <taxon>Pleocyemata</taxon>
        <taxon>Brachyura</taxon>
        <taxon>Eubrachyura</taxon>
        <taxon>Portunoidea</taxon>
        <taxon>Portunidae</taxon>
        <taxon>Portuninae</taxon>
        <taxon>Scylla</taxon>
    </lineage>
</organism>
<name>A0AAW0V8M4_SCYPA</name>
<feature type="compositionally biased region" description="Basic and acidic residues" evidence="1">
    <location>
        <begin position="59"/>
        <end position="73"/>
    </location>
</feature>
<accession>A0AAW0V8M4</accession>
<dbReference type="Proteomes" id="UP001487740">
    <property type="component" value="Unassembled WGS sequence"/>
</dbReference>